<evidence type="ECO:0000256" key="2">
    <source>
        <dbReference type="ARBA" id="ARBA00022692"/>
    </source>
</evidence>
<dbReference type="PROSITE" id="PS51212">
    <property type="entry name" value="WSC"/>
    <property type="match status" value="1"/>
</dbReference>
<dbReference type="PANTHER" id="PTHR24269:SF16">
    <property type="entry name" value="PROTEIN SLG1"/>
    <property type="match status" value="1"/>
</dbReference>
<dbReference type="EMBL" id="UYJE01001898">
    <property type="protein sequence ID" value="VDI06120.1"/>
    <property type="molecule type" value="Genomic_DNA"/>
</dbReference>
<feature type="domain" description="WSC" evidence="7">
    <location>
        <begin position="59"/>
        <end position="163"/>
    </location>
</feature>
<dbReference type="SUPFAM" id="SSF57414">
    <property type="entry name" value="Hairpin loop containing domain-like"/>
    <property type="match status" value="1"/>
</dbReference>
<protein>
    <recommendedName>
        <fullName evidence="7">WSC domain-containing protein</fullName>
    </recommendedName>
</protein>
<organism evidence="8 9">
    <name type="scientific">Mytilus galloprovincialis</name>
    <name type="common">Mediterranean mussel</name>
    <dbReference type="NCBI Taxonomy" id="29158"/>
    <lineage>
        <taxon>Eukaryota</taxon>
        <taxon>Metazoa</taxon>
        <taxon>Spiralia</taxon>
        <taxon>Lophotrochozoa</taxon>
        <taxon>Mollusca</taxon>
        <taxon>Bivalvia</taxon>
        <taxon>Autobranchia</taxon>
        <taxon>Pteriomorphia</taxon>
        <taxon>Mytilida</taxon>
        <taxon>Mytiloidea</taxon>
        <taxon>Mytilidae</taxon>
        <taxon>Mytilinae</taxon>
        <taxon>Mytilus</taxon>
    </lineage>
</organism>
<evidence type="ECO:0000313" key="9">
    <source>
        <dbReference type="Proteomes" id="UP000596742"/>
    </source>
</evidence>
<dbReference type="Pfam" id="PF01822">
    <property type="entry name" value="WSC"/>
    <property type="match status" value="1"/>
</dbReference>
<accession>A0A8B6CL01</accession>
<dbReference type="AlphaFoldDB" id="A0A8B6CL01"/>
<keyword evidence="5" id="KW-0472">Membrane</keyword>
<dbReference type="Proteomes" id="UP000596742">
    <property type="component" value="Unassembled WGS sequence"/>
</dbReference>
<comment type="subcellular location">
    <subcellularLocation>
        <location evidence="1">Membrane</location>
        <topology evidence="1">Single-pass membrane protein</topology>
    </subcellularLocation>
</comment>
<sequence length="246" mass="28238">MENNYCLLYCKEQGCIYSGTQEPLESKVDYAVSIRDKYHGYEAVWPFDVCLFCRIIKGSNDYVGCFVDTLHTRLLPHSYVLDNGINPIDMENNLCFLYCKEQGYKYCGTQNRDECHCGDDPYQYGPADVRDYYIQDFDCDRECTGDSKQMCGGGWRLSVYETGYVQIKQGHVQLKLVSNNTMLTAPPNQVITARSKIECARYCKLSDDCKVFVMSTETGECSLYNSYTVMCEGVPYVQGFHVYMIK</sequence>
<keyword evidence="3" id="KW-0732">Signal</keyword>
<dbReference type="InterPro" id="IPR003609">
    <property type="entry name" value="Pan_app"/>
</dbReference>
<keyword evidence="6" id="KW-0325">Glycoprotein</keyword>
<dbReference type="SMART" id="SM00321">
    <property type="entry name" value="WSC"/>
    <property type="match status" value="1"/>
</dbReference>
<dbReference type="InterPro" id="IPR051836">
    <property type="entry name" value="Kremen_rcpt"/>
</dbReference>
<keyword evidence="4" id="KW-1133">Transmembrane helix</keyword>
<evidence type="ECO:0000256" key="5">
    <source>
        <dbReference type="ARBA" id="ARBA00023136"/>
    </source>
</evidence>
<evidence type="ECO:0000256" key="4">
    <source>
        <dbReference type="ARBA" id="ARBA00022989"/>
    </source>
</evidence>
<reference evidence="8" key="1">
    <citation type="submission" date="2018-11" db="EMBL/GenBank/DDBJ databases">
        <authorList>
            <person name="Alioto T."/>
            <person name="Alioto T."/>
        </authorList>
    </citation>
    <scope>NUCLEOTIDE SEQUENCE</scope>
</reference>
<dbReference type="OrthoDB" id="10043391at2759"/>
<keyword evidence="9" id="KW-1185">Reference proteome</keyword>
<dbReference type="GO" id="GO:0005886">
    <property type="term" value="C:plasma membrane"/>
    <property type="evidence" value="ECO:0007669"/>
    <property type="project" value="TreeGrafter"/>
</dbReference>
<evidence type="ECO:0000256" key="1">
    <source>
        <dbReference type="ARBA" id="ARBA00004167"/>
    </source>
</evidence>
<evidence type="ECO:0000259" key="7">
    <source>
        <dbReference type="PROSITE" id="PS51212"/>
    </source>
</evidence>
<gene>
    <name evidence="8" type="ORF">MGAL_10B018778</name>
</gene>
<evidence type="ECO:0000313" key="8">
    <source>
        <dbReference type="EMBL" id="VDI06120.1"/>
    </source>
</evidence>
<dbReference type="InterPro" id="IPR002889">
    <property type="entry name" value="WSC_carb-bd"/>
</dbReference>
<keyword evidence="2" id="KW-0812">Transmembrane</keyword>
<evidence type="ECO:0000256" key="6">
    <source>
        <dbReference type="ARBA" id="ARBA00023180"/>
    </source>
</evidence>
<dbReference type="Pfam" id="PF00024">
    <property type="entry name" value="PAN_1"/>
    <property type="match status" value="1"/>
</dbReference>
<proteinExistence type="predicted"/>
<dbReference type="PANTHER" id="PTHR24269">
    <property type="entry name" value="KREMEN PROTEIN"/>
    <property type="match status" value="1"/>
</dbReference>
<name>A0A8B6CL01_MYTGA</name>
<evidence type="ECO:0000256" key="3">
    <source>
        <dbReference type="ARBA" id="ARBA00022729"/>
    </source>
</evidence>
<comment type="caution">
    <text evidence="8">The sequence shown here is derived from an EMBL/GenBank/DDBJ whole genome shotgun (WGS) entry which is preliminary data.</text>
</comment>